<organism evidence="10 11">
    <name type="scientific">Fistulifera solaris</name>
    <name type="common">Oleaginous diatom</name>
    <dbReference type="NCBI Taxonomy" id="1519565"/>
    <lineage>
        <taxon>Eukaryota</taxon>
        <taxon>Sar</taxon>
        <taxon>Stramenopiles</taxon>
        <taxon>Ochrophyta</taxon>
        <taxon>Bacillariophyta</taxon>
        <taxon>Bacillariophyceae</taxon>
        <taxon>Bacillariophycidae</taxon>
        <taxon>Naviculales</taxon>
        <taxon>Naviculaceae</taxon>
        <taxon>Fistulifera</taxon>
    </lineage>
</organism>
<name>A0A1Z5K079_FISSO</name>
<evidence type="ECO:0000313" key="10">
    <source>
        <dbReference type="EMBL" id="GAX19657.1"/>
    </source>
</evidence>
<comment type="caution">
    <text evidence="10">The sequence shown here is derived from an EMBL/GenBank/DDBJ whole genome shotgun (WGS) entry which is preliminary data.</text>
</comment>
<feature type="repeat" description="Solcar" evidence="8">
    <location>
        <begin position="101"/>
        <end position="185"/>
    </location>
</feature>
<dbReference type="InterPro" id="IPR023395">
    <property type="entry name" value="MCP_dom_sf"/>
</dbReference>
<dbReference type="EMBL" id="BDSP01000137">
    <property type="protein sequence ID" value="GAX19657.1"/>
    <property type="molecule type" value="Genomic_DNA"/>
</dbReference>
<comment type="similarity">
    <text evidence="2 9">Belongs to the mitochondrial carrier (TC 2.A.29) family.</text>
</comment>
<evidence type="ECO:0000256" key="3">
    <source>
        <dbReference type="ARBA" id="ARBA00022448"/>
    </source>
</evidence>
<keyword evidence="7 8" id="KW-0472">Membrane</keyword>
<dbReference type="OrthoDB" id="756301at2759"/>
<gene>
    <name evidence="10" type="ORF">FisN_19Hh241</name>
</gene>
<dbReference type="InParanoid" id="A0A1Z5K079"/>
<evidence type="ECO:0000313" key="11">
    <source>
        <dbReference type="Proteomes" id="UP000198406"/>
    </source>
</evidence>
<dbReference type="InterPro" id="IPR018108">
    <property type="entry name" value="MCP_transmembrane"/>
</dbReference>
<keyword evidence="4 8" id="KW-0812">Transmembrane</keyword>
<dbReference type="Pfam" id="PF00153">
    <property type="entry name" value="Mito_carr"/>
    <property type="match status" value="3"/>
</dbReference>
<keyword evidence="5" id="KW-0677">Repeat</keyword>
<evidence type="ECO:0000256" key="4">
    <source>
        <dbReference type="ARBA" id="ARBA00022692"/>
    </source>
</evidence>
<dbReference type="SUPFAM" id="SSF103506">
    <property type="entry name" value="Mitochondrial carrier"/>
    <property type="match status" value="1"/>
</dbReference>
<feature type="repeat" description="Solcar" evidence="8">
    <location>
        <begin position="12"/>
        <end position="95"/>
    </location>
</feature>
<evidence type="ECO:0000256" key="6">
    <source>
        <dbReference type="ARBA" id="ARBA00022989"/>
    </source>
</evidence>
<dbReference type="PROSITE" id="PS50920">
    <property type="entry name" value="SOLCAR"/>
    <property type="match status" value="3"/>
</dbReference>
<dbReference type="InterPro" id="IPR050391">
    <property type="entry name" value="Mito_Metabolite_Transporter"/>
</dbReference>
<evidence type="ECO:0000256" key="9">
    <source>
        <dbReference type="RuleBase" id="RU000488"/>
    </source>
</evidence>
<evidence type="ECO:0000256" key="1">
    <source>
        <dbReference type="ARBA" id="ARBA00004141"/>
    </source>
</evidence>
<dbReference type="Proteomes" id="UP000198406">
    <property type="component" value="Unassembled WGS sequence"/>
</dbReference>
<dbReference type="GO" id="GO:0016020">
    <property type="term" value="C:membrane"/>
    <property type="evidence" value="ECO:0007669"/>
    <property type="project" value="UniProtKB-SubCell"/>
</dbReference>
<accession>A0A1Z5K079</accession>
<dbReference type="Gene3D" id="1.50.40.10">
    <property type="entry name" value="Mitochondrial carrier domain"/>
    <property type="match status" value="1"/>
</dbReference>
<keyword evidence="11" id="KW-1185">Reference proteome</keyword>
<comment type="subcellular location">
    <subcellularLocation>
        <location evidence="1">Membrane</location>
        <topology evidence="1">Multi-pass membrane protein</topology>
    </subcellularLocation>
</comment>
<sequence length="292" mass="32337">MNDDRGHSRAVVSLPTRMILSAVAGIGAVNVCHPLDVIRIHMQLQNHRSVWHTARSVYTQAGLWKGLYAGISAAYLRQVLYGSCRMGIYSYLLDQQHPGAVSLHHKLLLGSMAGSIGAWVGTPAEVALVRMSAHPHKYTSLWDCWRRLVHEEGVWQLWRGATPTVVRATLVSACSLGITSEVKEQLSASEYFGERGQWLQGYPVLFLATTISSFVATLVSTPFDVLKSRYQNHTASGYKSVWDCFVKSIQADGFWVLWKGFTPAFIKLAPYSIISLTLLDKMSIAITGKNAL</sequence>
<evidence type="ECO:0000256" key="5">
    <source>
        <dbReference type="ARBA" id="ARBA00022737"/>
    </source>
</evidence>
<keyword evidence="6" id="KW-1133">Transmembrane helix</keyword>
<protein>
    <submittedName>
        <fullName evidence="10">Solute carrier family 25 (Mitochondrial oxoglutarate transporter), member 11</fullName>
    </submittedName>
</protein>
<dbReference type="AlphaFoldDB" id="A0A1Z5K079"/>
<evidence type="ECO:0000256" key="2">
    <source>
        <dbReference type="ARBA" id="ARBA00006375"/>
    </source>
</evidence>
<evidence type="ECO:0000256" key="8">
    <source>
        <dbReference type="PROSITE-ProRule" id="PRU00282"/>
    </source>
</evidence>
<dbReference type="PANTHER" id="PTHR45618">
    <property type="entry name" value="MITOCHONDRIAL DICARBOXYLATE CARRIER-RELATED"/>
    <property type="match status" value="1"/>
</dbReference>
<reference evidence="10 11" key="1">
    <citation type="journal article" date="2015" name="Plant Cell">
        <title>Oil accumulation by the oleaginous diatom Fistulifera solaris as revealed by the genome and transcriptome.</title>
        <authorList>
            <person name="Tanaka T."/>
            <person name="Maeda Y."/>
            <person name="Veluchamy A."/>
            <person name="Tanaka M."/>
            <person name="Abida H."/>
            <person name="Marechal E."/>
            <person name="Bowler C."/>
            <person name="Muto M."/>
            <person name="Sunaga Y."/>
            <person name="Tanaka M."/>
            <person name="Yoshino T."/>
            <person name="Taniguchi T."/>
            <person name="Fukuda Y."/>
            <person name="Nemoto M."/>
            <person name="Matsumoto M."/>
            <person name="Wong P.S."/>
            <person name="Aburatani S."/>
            <person name="Fujibuchi W."/>
        </authorList>
    </citation>
    <scope>NUCLEOTIDE SEQUENCE [LARGE SCALE GENOMIC DNA]</scope>
    <source>
        <strain evidence="10 11">JPCC DA0580</strain>
    </source>
</reference>
<proteinExistence type="inferred from homology"/>
<keyword evidence="3 9" id="KW-0813">Transport</keyword>
<feature type="repeat" description="Solcar" evidence="8">
    <location>
        <begin position="200"/>
        <end position="285"/>
    </location>
</feature>
<evidence type="ECO:0000256" key="7">
    <source>
        <dbReference type="ARBA" id="ARBA00023136"/>
    </source>
</evidence>